<evidence type="ECO:0000313" key="2">
    <source>
        <dbReference type="Proteomes" id="UP001056120"/>
    </source>
</evidence>
<proteinExistence type="predicted"/>
<comment type="caution">
    <text evidence="1">The sequence shown here is derived from an EMBL/GenBank/DDBJ whole genome shotgun (WGS) entry which is preliminary data.</text>
</comment>
<sequence length="67" mass="7591">MTKRSGGDMILLQKAFVRKTGKKGILHAISHLSPRVERGEFNIFYSKTHKSSTLCMQFRFSPGALHL</sequence>
<reference evidence="1 2" key="2">
    <citation type="journal article" date="2022" name="Mol. Ecol. Resour.">
        <title>The genomes of chicory, endive, great burdock and yacon provide insights into Asteraceae paleo-polyploidization history and plant inulin production.</title>
        <authorList>
            <person name="Fan W."/>
            <person name="Wang S."/>
            <person name="Wang H."/>
            <person name="Wang A."/>
            <person name="Jiang F."/>
            <person name="Liu H."/>
            <person name="Zhao H."/>
            <person name="Xu D."/>
            <person name="Zhang Y."/>
        </authorList>
    </citation>
    <scope>NUCLEOTIDE SEQUENCE [LARGE SCALE GENOMIC DNA]</scope>
    <source>
        <strain evidence="2">cv. Yunnan</strain>
        <tissue evidence="1">Leaves</tissue>
    </source>
</reference>
<name>A0ACB9D6K1_9ASTR</name>
<gene>
    <name evidence="1" type="ORF">L1987_59904</name>
</gene>
<evidence type="ECO:0000313" key="1">
    <source>
        <dbReference type="EMBL" id="KAI3742224.1"/>
    </source>
</evidence>
<organism evidence="1 2">
    <name type="scientific">Smallanthus sonchifolius</name>
    <dbReference type="NCBI Taxonomy" id="185202"/>
    <lineage>
        <taxon>Eukaryota</taxon>
        <taxon>Viridiplantae</taxon>
        <taxon>Streptophyta</taxon>
        <taxon>Embryophyta</taxon>
        <taxon>Tracheophyta</taxon>
        <taxon>Spermatophyta</taxon>
        <taxon>Magnoliopsida</taxon>
        <taxon>eudicotyledons</taxon>
        <taxon>Gunneridae</taxon>
        <taxon>Pentapetalae</taxon>
        <taxon>asterids</taxon>
        <taxon>campanulids</taxon>
        <taxon>Asterales</taxon>
        <taxon>Asteraceae</taxon>
        <taxon>Asteroideae</taxon>
        <taxon>Heliantheae alliance</taxon>
        <taxon>Millerieae</taxon>
        <taxon>Smallanthus</taxon>
    </lineage>
</organism>
<reference evidence="2" key="1">
    <citation type="journal article" date="2022" name="Mol. Ecol. Resour.">
        <title>The genomes of chicory, endive, great burdock and yacon provide insights into Asteraceae palaeo-polyploidization history and plant inulin production.</title>
        <authorList>
            <person name="Fan W."/>
            <person name="Wang S."/>
            <person name="Wang H."/>
            <person name="Wang A."/>
            <person name="Jiang F."/>
            <person name="Liu H."/>
            <person name="Zhao H."/>
            <person name="Xu D."/>
            <person name="Zhang Y."/>
        </authorList>
    </citation>
    <scope>NUCLEOTIDE SEQUENCE [LARGE SCALE GENOMIC DNA]</scope>
    <source>
        <strain evidence="2">cv. Yunnan</strain>
    </source>
</reference>
<protein>
    <submittedName>
        <fullName evidence="1">Uncharacterized protein</fullName>
    </submittedName>
</protein>
<dbReference type="Proteomes" id="UP001056120">
    <property type="component" value="Linkage Group LG20"/>
</dbReference>
<accession>A0ACB9D6K1</accession>
<dbReference type="EMBL" id="CM042037">
    <property type="protein sequence ID" value="KAI3742224.1"/>
    <property type="molecule type" value="Genomic_DNA"/>
</dbReference>
<keyword evidence="2" id="KW-1185">Reference proteome</keyword>